<comment type="caution">
    <text evidence="2">The sequence shown here is derived from an EMBL/GenBank/DDBJ whole genome shotgun (WGS) entry which is preliminary data.</text>
</comment>
<accession>A0A9X0CZV5</accession>
<evidence type="ECO:0000313" key="3">
    <source>
        <dbReference type="Proteomes" id="UP001163046"/>
    </source>
</evidence>
<reference evidence="2" key="1">
    <citation type="submission" date="2023-01" db="EMBL/GenBank/DDBJ databases">
        <title>Genome assembly of the deep-sea coral Lophelia pertusa.</title>
        <authorList>
            <person name="Herrera S."/>
            <person name="Cordes E."/>
        </authorList>
    </citation>
    <scope>NUCLEOTIDE SEQUENCE</scope>
    <source>
        <strain evidence="2">USNM1676648</strain>
        <tissue evidence="2">Polyp</tissue>
    </source>
</reference>
<feature type="compositionally biased region" description="Basic and acidic residues" evidence="1">
    <location>
        <begin position="313"/>
        <end position="331"/>
    </location>
</feature>
<dbReference type="OrthoDB" id="5966923at2759"/>
<feature type="region of interest" description="Disordered" evidence="1">
    <location>
        <begin position="221"/>
        <end position="337"/>
    </location>
</feature>
<evidence type="ECO:0000256" key="1">
    <source>
        <dbReference type="SAM" id="MobiDB-lite"/>
    </source>
</evidence>
<feature type="compositionally biased region" description="Polar residues" evidence="1">
    <location>
        <begin position="469"/>
        <end position="483"/>
    </location>
</feature>
<name>A0A9X0CZV5_9CNID</name>
<feature type="compositionally biased region" description="Polar residues" evidence="1">
    <location>
        <begin position="291"/>
        <end position="312"/>
    </location>
</feature>
<evidence type="ECO:0000313" key="2">
    <source>
        <dbReference type="EMBL" id="KAJ7379619.1"/>
    </source>
</evidence>
<feature type="region of interest" description="Disordered" evidence="1">
    <location>
        <begin position="457"/>
        <end position="507"/>
    </location>
</feature>
<gene>
    <name evidence="2" type="ORF">OS493_014014</name>
</gene>
<dbReference type="AlphaFoldDB" id="A0A9X0CZV5"/>
<keyword evidence="3" id="KW-1185">Reference proteome</keyword>
<proteinExistence type="predicted"/>
<sequence>MEGKLLKQTLASLDNEEKRMLKTFSSKALKIKQQELSFEKLCHRRNQKTANQEGVRLERTETPNSPGYVPLRNTARHGKTEQTTKGYHSSAAIYEQARNQAKSRIPSNLSVKEANEGQTLARSLSVPSISLTSEPKELTTVDHLQAHTPPTENKQFLCVPTMTVQEFEKEDAKKKETLCLVGTPVTLKAPSSLKLQSNQDSPVLQRGRSISCSNKLANNATDVDNGSVFTVPKSPKLNRADSRAAVVDSKEKRRQNDLQKENLKVQAFEQETFPKEKEMPWSGGTPGMLMNPSSPKLQSSHNSSSPTLQRGRSFTEPRSPKLKRTEARAATDDPWDNEVNEQLMASSSATLQSNRRSPVLQRGRSLSCLTKLSNSANDFDNSNGPKSPKLVRRAQASAATDDPWCNEQVELMTSSSPTLQSNRRSPVLQRGQSLSCLDKLPNNANDFDNSYVFNGPRSPKLNRAGAKSATLNEQTALSKSRSLSMPLPVTPDREHLTSDQKDSRIETELHGNQDNAQKIGFADVRNHLSIPVNQLQPKRYLSVDYVPFQRRSTSDIQEALRASTEETQPSMKTENAKDGTFHMGDWRDPENKPLNEERYHSQANDSPRVPRRLSARSRTTSMPKLLESSEEKTCVNITAFNLAAQHTAVNKPVKFREITEPLKKSKWFHALSTIVPLSHFQTAMLEIQKQQEQEKAFEKNQPSMETSFEEIKDCRYLRLPQNIINKEKRRCSLRLETSLCTGDEQN</sequence>
<feature type="compositionally biased region" description="Polar residues" evidence="1">
    <location>
        <begin position="373"/>
        <end position="385"/>
    </location>
</feature>
<feature type="region of interest" description="Disordered" evidence="1">
    <location>
        <begin position="373"/>
        <end position="402"/>
    </location>
</feature>
<organism evidence="2 3">
    <name type="scientific">Desmophyllum pertusum</name>
    <dbReference type="NCBI Taxonomy" id="174260"/>
    <lineage>
        <taxon>Eukaryota</taxon>
        <taxon>Metazoa</taxon>
        <taxon>Cnidaria</taxon>
        <taxon>Anthozoa</taxon>
        <taxon>Hexacorallia</taxon>
        <taxon>Scleractinia</taxon>
        <taxon>Caryophylliina</taxon>
        <taxon>Caryophylliidae</taxon>
        <taxon>Desmophyllum</taxon>
    </lineage>
</organism>
<dbReference type="Proteomes" id="UP001163046">
    <property type="component" value="Unassembled WGS sequence"/>
</dbReference>
<feature type="compositionally biased region" description="Basic and acidic residues" evidence="1">
    <location>
        <begin position="574"/>
        <end position="600"/>
    </location>
</feature>
<dbReference type="EMBL" id="MU826356">
    <property type="protein sequence ID" value="KAJ7379619.1"/>
    <property type="molecule type" value="Genomic_DNA"/>
</dbReference>
<feature type="region of interest" description="Disordered" evidence="1">
    <location>
        <begin position="561"/>
        <end position="627"/>
    </location>
</feature>
<protein>
    <submittedName>
        <fullName evidence="2">Uncharacterized protein</fullName>
    </submittedName>
</protein>
<feature type="compositionally biased region" description="Basic and acidic residues" evidence="1">
    <location>
        <begin position="491"/>
        <end position="507"/>
    </location>
</feature>
<feature type="compositionally biased region" description="Basic and acidic residues" evidence="1">
    <location>
        <begin position="238"/>
        <end position="263"/>
    </location>
</feature>